<keyword evidence="4" id="KW-0808">Transferase</keyword>
<evidence type="ECO:0000313" key="11">
    <source>
        <dbReference type="EMBL" id="KKB48560.1"/>
    </source>
</evidence>
<dbReference type="InterPro" id="IPR004358">
    <property type="entry name" value="Sig_transdc_His_kin-like_C"/>
</dbReference>
<organism evidence="11 12">
    <name type="scientific">Parabacteroides goldsteinii DSM 19448 = WAL 12034</name>
    <dbReference type="NCBI Taxonomy" id="927665"/>
    <lineage>
        <taxon>Bacteria</taxon>
        <taxon>Pseudomonadati</taxon>
        <taxon>Bacteroidota</taxon>
        <taxon>Bacteroidia</taxon>
        <taxon>Bacteroidales</taxon>
        <taxon>Tannerellaceae</taxon>
        <taxon>Parabacteroides</taxon>
    </lineage>
</organism>
<keyword evidence="9" id="KW-0472">Membrane</keyword>
<dbReference type="Pfam" id="PF00512">
    <property type="entry name" value="HisKA"/>
    <property type="match status" value="1"/>
</dbReference>
<comment type="caution">
    <text evidence="11">The sequence shown here is derived from an EMBL/GenBank/DDBJ whole genome shotgun (WGS) entry which is preliminary data.</text>
</comment>
<dbReference type="SMART" id="SM00387">
    <property type="entry name" value="HATPase_c"/>
    <property type="match status" value="1"/>
</dbReference>
<keyword evidence="9" id="KW-1133">Transmembrane helix</keyword>
<dbReference type="GO" id="GO:0000156">
    <property type="term" value="F:phosphorelay response regulator activity"/>
    <property type="evidence" value="ECO:0007669"/>
    <property type="project" value="TreeGrafter"/>
</dbReference>
<dbReference type="PANTHER" id="PTHR42878">
    <property type="entry name" value="TWO-COMPONENT HISTIDINE KINASE"/>
    <property type="match status" value="1"/>
</dbReference>
<dbReference type="Gene3D" id="1.10.287.130">
    <property type="match status" value="1"/>
</dbReference>
<protein>
    <recommendedName>
        <fullName evidence="2">histidine kinase</fullName>
        <ecNumber evidence="2">2.7.13.3</ecNumber>
    </recommendedName>
</protein>
<dbReference type="PATRIC" id="fig|927665.4.peg.3893"/>
<dbReference type="GO" id="GO:0030295">
    <property type="term" value="F:protein kinase activator activity"/>
    <property type="evidence" value="ECO:0007669"/>
    <property type="project" value="TreeGrafter"/>
</dbReference>
<dbReference type="Pfam" id="PF02518">
    <property type="entry name" value="HATPase_c"/>
    <property type="match status" value="1"/>
</dbReference>
<accession>A0A0F5ITF6</accession>
<evidence type="ECO:0000313" key="12">
    <source>
        <dbReference type="Proteomes" id="UP000033047"/>
    </source>
</evidence>
<comment type="catalytic activity">
    <reaction evidence="1">
        <text>ATP + protein L-histidine = ADP + protein N-phospho-L-histidine.</text>
        <dbReference type="EC" id="2.7.13.3"/>
    </reaction>
</comment>
<dbReference type="PANTHER" id="PTHR42878:SF7">
    <property type="entry name" value="SENSOR HISTIDINE KINASE GLRK"/>
    <property type="match status" value="1"/>
</dbReference>
<dbReference type="InterPro" id="IPR005467">
    <property type="entry name" value="His_kinase_dom"/>
</dbReference>
<dbReference type="RefSeq" id="WP_007656742.1">
    <property type="nucleotide sequence ID" value="NZ_KQ033913.1"/>
</dbReference>
<dbReference type="HOGENOM" id="CLU_000445_89_6_10"/>
<dbReference type="InterPro" id="IPR036097">
    <property type="entry name" value="HisK_dim/P_sf"/>
</dbReference>
<evidence type="ECO:0000256" key="6">
    <source>
        <dbReference type="ARBA" id="ARBA00022777"/>
    </source>
</evidence>
<dbReference type="EMBL" id="AQHV01000021">
    <property type="protein sequence ID" value="KKB48560.1"/>
    <property type="molecule type" value="Genomic_DNA"/>
</dbReference>
<dbReference type="InterPro" id="IPR036890">
    <property type="entry name" value="HATPase_C_sf"/>
</dbReference>
<evidence type="ECO:0000256" key="1">
    <source>
        <dbReference type="ARBA" id="ARBA00000085"/>
    </source>
</evidence>
<keyword evidence="5" id="KW-0547">Nucleotide-binding</keyword>
<dbReference type="AlphaFoldDB" id="A0A0F5ITF6"/>
<dbReference type="PROSITE" id="PS50109">
    <property type="entry name" value="HIS_KIN"/>
    <property type="match status" value="1"/>
</dbReference>
<dbReference type="InterPro" id="IPR050351">
    <property type="entry name" value="BphY/WalK/GraS-like"/>
</dbReference>
<evidence type="ECO:0000256" key="9">
    <source>
        <dbReference type="SAM" id="Phobius"/>
    </source>
</evidence>
<reference evidence="11 12" key="1">
    <citation type="submission" date="2013-04" db="EMBL/GenBank/DDBJ databases">
        <title>The Genome Sequence of Parabacteroides goldsteinii DSM 19448.</title>
        <authorList>
            <consortium name="The Broad Institute Genomics Platform"/>
            <person name="Earl A."/>
            <person name="Ward D."/>
            <person name="Feldgarden M."/>
            <person name="Gevers D."/>
            <person name="Martens E."/>
            <person name="Sakamoto M."/>
            <person name="Benno Y."/>
            <person name="Song Y."/>
            <person name="Liu C."/>
            <person name="Lee J."/>
            <person name="Bolanos M."/>
            <person name="Vaisanen M.L."/>
            <person name="Finegold S.M."/>
            <person name="Walker B."/>
            <person name="Young S."/>
            <person name="Zeng Q."/>
            <person name="Gargeya S."/>
            <person name="Fitzgerald M."/>
            <person name="Haas B."/>
            <person name="Abouelleil A."/>
            <person name="Allen A.W."/>
            <person name="Alvarado L."/>
            <person name="Arachchi H.M."/>
            <person name="Berlin A.M."/>
            <person name="Chapman S.B."/>
            <person name="Gainer-Dewar J."/>
            <person name="Goldberg J."/>
            <person name="Griggs A."/>
            <person name="Gujja S."/>
            <person name="Hansen M."/>
            <person name="Howarth C."/>
            <person name="Imamovic A."/>
            <person name="Ireland A."/>
            <person name="Larimer J."/>
            <person name="McCowan C."/>
            <person name="Murphy C."/>
            <person name="Pearson M."/>
            <person name="Poon T.W."/>
            <person name="Priest M."/>
            <person name="Roberts A."/>
            <person name="Saif S."/>
            <person name="Shea T."/>
            <person name="Sisk P."/>
            <person name="Sykes S."/>
            <person name="Wortman J."/>
            <person name="Nusbaum C."/>
            <person name="Birren B."/>
        </authorList>
    </citation>
    <scope>NUCLEOTIDE SEQUENCE [LARGE SCALE GENOMIC DNA]</scope>
    <source>
        <strain evidence="11 12">DSM 19448</strain>
    </source>
</reference>
<dbReference type="SUPFAM" id="SSF55874">
    <property type="entry name" value="ATPase domain of HSP90 chaperone/DNA topoisomerase II/histidine kinase"/>
    <property type="match status" value="1"/>
</dbReference>
<evidence type="ECO:0000256" key="4">
    <source>
        <dbReference type="ARBA" id="ARBA00022679"/>
    </source>
</evidence>
<keyword evidence="6" id="KW-0418">Kinase</keyword>
<evidence type="ECO:0000256" key="7">
    <source>
        <dbReference type="ARBA" id="ARBA00022840"/>
    </source>
</evidence>
<dbReference type="InterPro" id="IPR003661">
    <property type="entry name" value="HisK_dim/P_dom"/>
</dbReference>
<name>A0A0F5ITF6_9BACT</name>
<dbReference type="PRINTS" id="PR00344">
    <property type="entry name" value="BCTRLSENSOR"/>
</dbReference>
<dbReference type="SMART" id="SM00388">
    <property type="entry name" value="HisKA"/>
    <property type="match status" value="1"/>
</dbReference>
<sequence length="392" mass="44412">MKTGNKIAFFYTAMTVGIIALVTVAFYFIATNYISRLYYSYLTEKAYATAEKHWEKDEVDEESYARIQKRYEETLPVATEILLNADSVAETHVTLVRYMTEKEIERLYKGEVITFHEKEKVGAALYYPDNEGNFIVLVISNNQYGGDIQQRIGWLLLALIVISAVLIYFVGKLYAIRMVDRIDAAYQSEKAFISNASHELNNPLTAIQGECEISLLKERTPAEYQSALKRIASENKRIIQLMKHLLFLSHGDKEILKNATETIMLADFLMQFVGNRIKFTTDTFAFCLTANPHLLKIAISNILNNACKYSGEESVEMRLMGSVLEIKDTGIGIPVEELERVYQPFYRASNTREFSGHGIGLSLSLRILTTYGAKVTIDSELNKGTNVIIDFG</sequence>
<feature type="domain" description="Histidine kinase" evidence="10">
    <location>
        <begin position="195"/>
        <end position="392"/>
    </location>
</feature>
<feature type="transmembrane region" description="Helical" evidence="9">
    <location>
        <begin position="7"/>
        <end position="30"/>
    </location>
</feature>
<keyword evidence="9" id="KW-0812">Transmembrane</keyword>
<dbReference type="SUPFAM" id="SSF47384">
    <property type="entry name" value="Homodimeric domain of signal transducing histidine kinase"/>
    <property type="match status" value="1"/>
</dbReference>
<gene>
    <name evidence="11" type="ORF">HMPREF1535_03788</name>
</gene>
<dbReference type="GO" id="GO:0005524">
    <property type="term" value="F:ATP binding"/>
    <property type="evidence" value="ECO:0007669"/>
    <property type="project" value="UniProtKB-KW"/>
</dbReference>
<dbReference type="Proteomes" id="UP000033047">
    <property type="component" value="Unassembled WGS sequence"/>
</dbReference>
<dbReference type="CDD" id="cd00082">
    <property type="entry name" value="HisKA"/>
    <property type="match status" value="1"/>
</dbReference>
<dbReference type="InterPro" id="IPR003594">
    <property type="entry name" value="HATPase_dom"/>
</dbReference>
<feature type="transmembrane region" description="Helical" evidence="9">
    <location>
        <begin position="152"/>
        <end position="171"/>
    </location>
</feature>
<evidence type="ECO:0000256" key="8">
    <source>
        <dbReference type="ARBA" id="ARBA00023012"/>
    </source>
</evidence>
<evidence type="ECO:0000256" key="3">
    <source>
        <dbReference type="ARBA" id="ARBA00022553"/>
    </source>
</evidence>
<proteinExistence type="predicted"/>
<evidence type="ECO:0000259" key="10">
    <source>
        <dbReference type="PROSITE" id="PS50109"/>
    </source>
</evidence>
<keyword evidence="8" id="KW-0902">Two-component regulatory system</keyword>
<keyword evidence="7" id="KW-0067">ATP-binding</keyword>
<dbReference type="STRING" id="927665.HMPREF1535_03788"/>
<dbReference type="GO" id="GO:0007234">
    <property type="term" value="P:osmosensory signaling via phosphorelay pathway"/>
    <property type="evidence" value="ECO:0007669"/>
    <property type="project" value="TreeGrafter"/>
</dbReference>
<dbReference type="CDD" id="cd00075">
    <property type="entry name" value="HATPase"/>
    <property type="match status" value="1"/>
</dbReference>
<dbReference type="FunFam" id="1.10.287.130:FF:000001">
    <property type="entry name" value="Two-component sensor histidine kinase"/>
    <property type="match status" value="1"/>
</dbReference>
<keyword evidence="3" id="KW-0597">Phosphoprotein</keyword>
<dbReference type="Gene3D" id="3.30.565.10">
    <property type="entry name" value="Histidine kinase-like ATPase, C-terminal domain"/>
    <property type="match status" value="1"/>
</dbReference>
<dbReference type="EC" id="2.7.13.3" evidence="2"/>
<evidence type="ECO:0000256" key="2">
    <source>
        <dbReference type="ARBA" id="ARBA00012438"/>
    </source>
</evidence>
<evidence type="ECO:0000256" key="5">
    <source>
        <dbReference type="ARBA" id="ARBA00022741"/>
    </source>
</evidence>
<dbReference type="GO" id="GO:0000155">
    <property type="term" value="F:phosphorelay sensor kinase activity"/>
    <property type="evidence" value="ECO:0007669"/>
    <property type="project" value="InterPro"/>
</dbReference>